<name>A0ABT7PE49_9BACT</name>
<dbReference type="RefSeq" id="WP_289162427.1">
    <property type="nucleotide sequence ID" value="NZ_JASZZN010000003.1"/>
</dbReference>
<reference evidence="3 4" key="1">
    <citation type="submission" date="2023-06" db="EMBL/GenBank/DDBJ databases">
        <title>Roseiconus lacunae JC819 isolated from Gulf of Mannar region, Tamil Nadu.</title>
        <authorList>
            <person name="Pk S."/>
            <person name="Ch S."/>
            <person name="Ch V.R."/>
        </authorList>
    </citation>
    <scope>NUCLEOTIDE SEQUENCE [LARGE SCALE GENOMIC DNA]</scope>
    <source>
        <strain evidence="3 4">JC819</strain>
    </source>
</reference>
<dbReference type="InterPro" id="IPR001437">
    <property type="entry name" value="Tscrpt_elong_fac_GreA/B_C"/>
</dbReference>
<comment type="caution">
    <text evidence="3">The sequence shown here is derived from an EMBL/GenBank/DDBJ whole genome shotgun (WGS) entry which is preliminary data.</text>
</comment>
<evidence type="ECO:0000259" key="1">
    <source>
        <dbReference type="Pfam" id="PF01272"/>
    </source>
</evidence>
<keyword evidence="3" id="KW-0808">Transferase</keyword>
<dbReference type="InterPro" id="IPR023459">
    <property type="entry name" value="Tscrpt_elong_fac_GreA/B_fam"/>
</dbReference>
<accession>A0ABT7PE49</accession>
<dbReference type="Pfam" id="PF01272">
    <property type="entry name" value="GreA_GreB"/>
    <property type="match status" value="1"/>
</dbReference>
<evidence type="ECO:0000259" key="2">
    <source>
        <dbReference type="Pfam" id="PF14760"/>
    </source>
</evidence>
<keyword evidence="4" id="KW-1185">Reference proteome</keyword>
<keyword evidence="3" id="KW-0418">Kinase</keyword>
<evidence type="ECO:0000313" key="4">
    <source>
        <dbReference type="Proteomes" id="UP001239462"/>
    </source>
</evidence>
<dbReference type="PANTHER" id="PTHR30437">
    <property type="entry name" value="TRANSCRIPTION ELONGATION FACTOR GREA"/>
    <property type="match status" value="1"/>
</dbReference>
<evidence type="ECO:0000313" key="3">
    <source>
        <dbReference type="EMBL" id="MDM4014772.1"/>
    </source>
</evidence>
<dbReference type="Gene3D" id="3.10.50.30">
    <property type="entry name" value="Transcription elongation factor, GreA/GreB, C-terminal domain"/>
    <property type="match status" value="1"/>
</dbReference>
<protein>
    <submittedName>
        <fullName evidence="3">Nucleoside diphosphate kinase regulator</fullName>
    </submittedName>
</protein>
<dbReference type="InterPro" id="IPR036953">
    <property type="entry name" value="GreA/GreB_C_sf"/>
</dbReference>
<dbReference type="Proteomes" id="UP001239462">
    <property type="component" value="Unassembled WGS sequence"/>
</dbReference>
<dbReference type="EMBL" id="JASZZN010000003">
    <property type="protein sequence ID" value="MDM4014772.1"/>
    <property type="molecule type" value="Genomic_DNA"/>
</dbReference>
<dbReference type="SUPFAM" id="SSF54534">
    <property type="entry name" value="FKBP-like"/>
    <property type="match status" value="1"/>
</dbReference>
<dbReference type="Pfam" id="PF14760">
    <property type="entry name" value="Rnk_N"/>
    <property type="match status" value="1"/>
</dbReference>
<proteinExistence type="predicted"/>
<dbReference type="InterPro" id="IPR029462">
    <property type="entry name" value="Rnk_N"/>
</dbReference>
<dbReference type="PANTHER" id="PTHR30437:SF5">
    <property type="entry name" value="REGULATOR OF NUCLEOSIDE DIPHOSPHATE KINASE"/>
    <property type="match status" value="1"/>
</dbReference>
<dbReference type="NCBIfam" id="NF004396">
    <property type="entry name" value="PRK05753.1"/>
    <property type="match status" value="1"/>
</dbReference>
<feature type="domain" description="Regulator of nucleoside diphosphate kinase N-terminal" evidence="2">
    <location>
        <begin position="4"/>
        <end position="46"/>
    </location>
</feature>
<dbReference type="GO" id="GO:0016301">
    <property type="term" value="F:kinase activity"/>
    <property type="evidence" value="ECO:0007669"/>
    <property type="project" value="UniProtKB-KW"/>
</dbReference>
<gene>
    <name evidence="3" type="primary">rnk</name>
    <name evidence="3" type="ORF">QTN89_04975</name>
</gene>
<feature type="domain" description="Transcription elongation factor GreA/GreB C-terminal" evidence="1">
    <location>
        <begin position="54"/>
        <end position="128"/>
    </location>
</feature>
<organism evidence="3 4">
    <name type="scientific">Roseiconus lacunae</name>
    <dbReference type="NCBI Taxonomy" id="2605694"/>
    <lineage>
        <taxon>Bacteria</taxon>
        <taxon>Pseudomonadati</taxon>
        <taxon>Planctomycetota</taxon>
        <taxon>Planctomycetia</taxon>
        <taxon>Pirellulales</taxon>
        <taxon>Pirellulaceae</taxon>
        <taxon>Roseiconus</taxon>
    </lineage>
</organism>
<sequence length="137" mass="15047">MASRKIIVTFDDYTRLSALLADKMMGMIADRKLLRDLASELQHAEVIESSKVPGNVVTMNSIVVLTEIGSGETDRYTLVYPEDANIAEGRLSVFAPVGTAILGYRVGDLVRWNVPSGTIELRIDAVTYQPERDAMTA</sequence>